<dbReference type="OrthoDB" id="10050063at2759"/>
<gene>
    <name evidence="2" type="ORF">BJG266_LOCUS38938</name>
    <name evidence="3" type="ORF">QVE165_LOCUS55824</name>
</gene>
<feature type="transmembrane region" description="Helical" evidence="1">
    <location>
        <begin position="26"/>
        <end position="51"/>
    </location>
</feature>
<dbReference type="EMBL" id="CAJNOM010001900">
    <property type="protein sequence ID" value="CAF1621917.1"/>
    <property type="molecule type" value="Genomic_DNA"/>
</dbReference>
<evidence type="ECO:0000313" key="2">
    <source>
        <dbReference type="EMBL" id="CAF1423993.1"/>
    </source>
</evidence>
<keyword evidence="1" id="KW-0812">Transmembrane</keyword>
<keyword evidence="4" id="KW-1185">Reference proteome</keyword>
<dbReference type="EMBL" id="CAJNOI010001573">
    <property type="protein sequence ID" value="CAF1423993.1"/>
    <property type="molecule type" value="Genomic_DNA"/>
</dbReference>
<dbReference type="AlphaFoldDB" id="A0A816CI12"/>
<sequence length="201" mass="23576">MNNTTVLLLQKNVELVTKDVDDTVGAIIYIIVVLSWYSLGTVCLLGMQLLAPTDVVENSFKYSTQLYSQNSHEKTNKELVDKEKRAKLWNIYWGTSKGMHDRIIHADTLRIHNIQRQLATINDHERIQSLSHADSFHSTLKPSFNGHIRRRSQSLIDQQIIEKWRTTVNSLKTQESLPWSLPRFFLRRNLRRQQYNKDYPI</sequence>
<accession>A0A816CI12</accession>
<reference evidence="3" key="1">
    <citation type="submission" date="2021-02" db="EMBL/GenBank/DDBJ databases">
        <authorList>
            <person name="Nowell W R."/>
        </authorList>
    </citation>
    <scope>NUCLEOTIDE SEQUENCE</scope>
</reference>
<organism evidence="3 4">
    <name type="scientific">Adineta steineri</name>
    <dbReference type="NCBI Taxonomy" id="433720"/>
    <lineage>
        <taxon>Eukaryota</taxon>
        <taxon>Metazoa</taxon>
        <taxon>Spiralia</taxon>
        <taxon>Gnathifera</taxon>
        <taxon>Rotifera</taxon>
        <taxon>Eurotatoria</taxon>
        <taxon>Bdelloidea</taxon>
        <taxon>Adinetida</taxon>
        <taxon>Adinetidae</taxon>
        <taxon>Adineta</taxon>
    </lineage>
</organism>
<evidence type="ECO:0000313" key="4">
    <source>
        <dbReference type="Proteomes" id="UP000663832"/>
    </source>
</evidence>
<comment type="caution">
    <text evidence="3">The sequence shown here is derived from an EMBL/GenBank/DDBJ whole genome shotgun (WGS) entry which is preliminary data.</text>
</comment>
<evidence type="ECO:0000313" key="3">
    <source>
        <dbReference type="EMBL" id="CAF1621917.1"/>
    </source>
</evidence>
<name>A0A816CI12_9BILA</name>
<keyword evidence="1" id="KW-0472">Membrane</keyword>
<dbReference type="Proteomes" id="UP000663832">
    <property type="component" value="Unassembled WGS sequence"/>
</dbReference>
<proteinExistence type="predicted"/>
<keyword evidence="1" id="KW-1133">Transmembrane helix</keyword>
<dbReference type="Proteomes" id="UP000663877">
    <property type="component" value="Unassembled WGS sequence"/>
</dbReference>
<protein>
    <submittedName>
        <fullName evidence="3">Uncharacterized protein</fullName>
    </submittedName>
</protein>
<evidence type="ECO:0000256" key="1">
    <source>
        <dbReference type="SAM" id="Phobius"/>
    </source>
</evidence>